<evidence type="ECO:0000313" key="2">
    <source>
        <dbReference type="Proteomes" id="UP000309138"/>
    </source>
</evidence>
<comment type="caution">
    <text evidence="1">The sequence shown here is derived from an EMBL/GenBank/DDBJ whole genome shotgun (WGS) entry which is preliminary data.</text>
</comment>
<sequence length="167" mass="17842">MQDRSDPSVEVLRNLADTLSVVPDDTHDKAYFGLDMRHGDARTIRSAILAVLAAPPVEQHRASTPTVGREVEVARILALSDDEIMAEADASDVAWARAFKLGLALGEKAAANPVREALAWYGEQARLCRLIHSEGDAGRQALAADGGKRADAILALHPPAMGEVEQA</sequence>
<protein>
    <submittedName>
        <fullName evidence="1">Uncharacterized protein</fullName>
    </submittedName>
</protein>
<accession>A0A4U1L1T1</accession>
<dbReference type="Proteomes" id="UP000309138">
    <property type="component" value="Unassembled WGS sequence"/>
</dbReference>
<gene>
    <name evidence="1" type="ORF">FBR43_07035</name>
</gene>
<dbReference type="OrthoDB" id="10015150at2"/>
<proteinExistence type="predicted"/>
<name>A0A4U1L1T1_9SPHN</name>
<organism evidence="1 2">
    <name type="scientific">Sphingomonas baiyangensis</name>
    <dbReference type="NCBI Taxonomy" id="2572576"/>
    <lineage>
        <taxon>Bacteria</taxon>
        <taxon>Pseudomonadati</taxon>
        <taxon>Pseudomonadota</taxon>
        <taxon>Alphaproteobacteria</taxon>
        <taxon>Sphingomonadales</taxon>
        <taxon>Sphingomonadaceae</taxon>
        <taxon>Sphingomonas</taxon>
    </lineage>
</organism>
<dbReference type="RefSeq" id="WP_136942485.1">
    <property type="nucleotide sequence ID" value="NZ_SWKR01000002.1"/>
</dbReference>
<evidence type="ECO:0000313" key="1">
    <source>
        <dbReference type="EMBL" id="TKD50542.1"/>
    </source>
</evidence>
<reference evidence="1 2" key="1">
    <citation type="submission" date="2019-04" db="EMBL/GenBank/DDBJ databases">
        <authorList>
            <person name="Yang Y."/>
            <person name="Wei D."/>
        </authorList>
    </citation>
    <scope>NUCLEOTIDE SEQUENCE [LARGE SCALE GENOMIC DNA]</scope>
    <source>
        <strain evidence="1 2">L-1-4w-11</strain>
    </source>
</reference>
<dbReference type="AlphaFoldDB" id="A0A4U1L1T1"/>
<keyword evidence="2" id="KW-1185">Reference proteome</keyword>
<dbReference type="EMBL" id="SWKR01000002">
    <property type="protein sequence ID" value="TKD50542.1"/>
    <property type="molecule type" value="Genomic_DNA"/>
</dbReference>